<dbReference type="InterPro" id="IPR050855">
    <property type="entry name" value="NDM-1-like"/>
</dbReference>
<comment type="similarity">
    <text evidence="1">Belongs to the metallo-beta-lactamase superfamily. Class-B beta-lactamase family.</text>
</comment>
<proteinExistence type="inferred from homology"/>
<dbReference type="PANTHER" id="PTHR42951">
    <property type="entry name" value="METALLO-BETA-LACTAMASE DOMAIN-CONTAINING"/>
    <property type="match status" value="1"/>
</dbReference>
<name>A0A158IZA0_9BURK</name>
<feature type="domain" description="Metallo-beta-lactamase" evidence="2">
    <location>
        <begin position="33"/>
        <end position="236"/>
    </location>
</feature>
<dbReference type="Pfam" id="PF00753">
    <property type="entry name" value="Lactamase_B"/>
    <property type="match status" value="1"/>
</dbReference>
<dbReference type="SMART" id="SM00849">
    <property type="entry name" value="Lactamase_B"/>
    <property type="match status" value="1"/>
</dbReference>
<keyword evidence="3" id="KW-0378">Hydrolase</keyword>
<organism evidence="3 4">
    <name type="scientific">Caballeronia choica</name>
    <dbReference type="NCBI Taxonomy" id="326476"/>
    <lineage>
        <taxon>Bacteria</taxon>
        <taxon>Pseudomonadati</taxon>
        <taxon>Pseudomonadota</taxon>
        <taxon>Betaproteobacteria</taxon>
        <taxon>Burkholderiales</taxon>
        <taxon>Burkholderiaceae</taxon>
        <taxon>Caballeronia</taxon>
    </lineage>
</organism>
<protein>
    <submittedName>
        <fullName evidence="3">Hydroxyacylglutathione hydrolase</fullName>
    </submittedName>
</protein>
<dbReference type="RefSeq" id="WP_087645359.1">
    <property type="nucleotide sequence ID" value="NZ_FCON02000031.1"/>
</dbReference>
<dbReference type="EMBL" id="FCON02000031">
    <property type="protein sequence ID" value="SAL61917.1"/>
    <property type="molecule type" value="Genomic_DNA"/>
</dbReference>
<dbReference type="Gene3D" id="3.60.15.10">
    <property type="entry name" value="Ribonuclease Z/Hydroxyacylglutathione hydrolase-like"/>
    <property type="match status" value="1"/>
</dbReference>
<evidence type="ECO:0000313" key="3">
    <source>
        <dbReference type="EMBL" id="SAL61917.1"/>
    </source>
</evidence>
<dbReference type="SUPFAM" id="SSF56281">
    <property type="entry name" value="Metallo-hydrolase/oxidoreductase"/>
    <property type="match status" value="1"/>
</dbReference>
<reference evidence="3" key="1">
    <citation type="submission" date="2016-01" db="EMBL/GenBank/DDBJ databases">
        <authorList>
            <person name="Peeters C."/>
        </authorList>
    </citation>
    <scope>NUCLEOTIDE SEQUENCE [LARGE SCALE GENOMIC DNA]</scope>
    <source>
        <strain evidence="3">LMG 22940</strain>
    </source>
</reference>
<dbReference type="GO" id="GO:0016787">
    <property type="term" value="F:hydrolase activity"/>
    <property type="evidence" value="ECO:0007669"/>
    <property type="project" value="UniProtKB-KW"/>
</dbReference>
<dbReference type="InterPro" id="IPR036866">
    <property type="entry name" value="RibonucZ/Hydroxyglut_hydro"/>
</dbReference>
<comment type="caution">
    <text evidence="3">The sequence shown here is derived from an EMBL/GenBank/DDBJ whole genome shotgun (WGS) entry which is preliminary data.</text>
</comment>
<gene>
    <name evidence="3" type="ORF">AWB68_03238</name>
</gene>
<dbReference type="PANTHER" id="PTHR42951:SF4">
    <property type="entry name" value="ACYL-COENZYME A THIOESTERASE MBLAC2"/>
    <property type="match status" value="1"/>
</dbReference>
<sequence>MTQLPIADRWFELKRISDDITLLWEPHVVPLMRCNIWHVRGRDRDLMIDTGMGIVSLHDAARHLLQKDVTAVATHTHADHIGGHHEFEHTLVHELEADTLRSPRERGTLLASVLGDAAILRYREAGYPFDGDLITALPSADYVMSDYRVRAATVTEIVREGNIVDLGDRHFEVLHLPGHSPGSIGLWEAATGTLFSGDAIYDGPLLDEIGGADIPTYVRTMKRLRELPVQVVHAGHDTSFGRERLVELVDAYLAKRD</sequence>
<evidence type="ECO:0000313" key="4">
    <source>
        <dbReference type="Proteomes" id="UP000054770"/>
    </source>
</evidence>
<evidence type="ECO:0000259" key="2">
    <source>
        <dbReference type="SMART" id="SM00849"/>
    </source>
</evidence>
<dbReference type="GO" id="GO:0017001">
    <property type="term" value="P:antibiotic catabolic process"/>
    <property type="evidence" value="ECO:0007669"/>
    <property type="project" value="UniProtKB-ARBA"/>
</dbReference>
<accession>A0A158IZA0</accession>
<dbReference type="AlphaFoldDB" id="A0A158IZA0"/>
<dbReference type="InterPro" id="IPR001279">
    <property type="entry name" value="Metallo-B-lactamas"/>
</dbReference>
<keyword evidence="4" id="KW-1185">Reference proteome</keyword>
<evidence type="ECO:0000256" key="1">
    <source>
        <dbReference type="ARBA" id="ARBA00005250"/>
    </source>
</evidence>
<dbReference type="Proteomes" id="UP000054770">
    <property type="component" value="Unassembled WGS sequence"/>
</dbReference>
<dbReference type="OrthoDB" id="5443440at2"/>